<sequence>MRRWQVVSAHPAVAATAMTPYCRRTSKDDAPRMDPGLGSPDQGPTQQCDNGYQDEGKHRDEISETRDDMYENNLTEGNLLTNGFMHGHTQWMSDDGVEVTGAMAAGGNGQQEGGHHDIDDDEEFVAQDDADQYHDEQNVEDADNNLDDDEEVLLASVVRDPRRRLEESRLRVALDVLQIKAKHGWTDTSVDDILEYLKDLLPVGNTCPDFFLANIKKSGILIPYFSVDKFWTLIVVHPQHSHAIYLDSGRDKKKDYTHIKGVLNDALTGFATKTGTLKVQRKVRGGLALTHTTNFACLRQSSEDNGMDAWSDAFFYGYGLPPNDEIELHLEM</sequence>
<evidence type="ECO:0000256" key="1">
    <source>
        <dbReference type="SAM" id="MobiDB-lite"/>
    </source>
</evidence>
<reference evidence="2" key="1">
    <citation type="submission" date="2023-07" db="EMBL/GenBank/DDBJ databases">
        <title>A chromosome-level genome assembly of Lolium multiflorum.</title>
        <authorList>
            <person name="Chen Y."/>
            <person name="Copetti D."/>
            <person name="Kolliker R."/>
            <person name="Studer B."/>
        </authorList>
    </citation>
    <scope>NUCLEOTIDE SEQUENCE</scope>
    <source>
        <strain evidence="2">02402/16</strain>
        <tissue evidence="2">Leaf</tissue>
    </source>
</reference>
<feature type="compositionally biased region" description="Basic and acidic residues" evidence="1">
    <location>
        <begin position="54"/>
        <end position="67"/>
    </location>
</feature>
<feature type="region of interest" description="Disordered" evidence="1">
    <location>
        <begin position="20"/>
        <end position="67"/>
    </location>
</feature>
<accession>A0AAD8TGG5</accession>
<name>A0AAD8TGG5_LOLMU</name>
<dbReference type="Proteomes" id="UP001231189">
    <property type="component" value="Unassembled WGS sequence"/>
</dbReference>
<keyword evidence="3" id="KW-1185">Reference proteome</keyword>
<gene>
    <name evidence="2" type="ORF">QYE76_042215</name>
</gene>
<comment type="caution">
    <text evidence="2">The sequence shown here is derived from an EMBL/GenBank/DDBJ whole genome shotgun (WGS) entry which is preliminary data.</text>
</comment>
<organism evidence="2 3">
    <name type="scientific">Lolium multiflorum</name>
    <name type="common">Italian ryegrass</name>
    <name type="synonym">Lolium perenne subsp. multiflorum</name>
    <dbReference type="NCBI Taxonomy" id="4521"/>
    <lineage>
        <taxon>Eukaryota</taxon>
        <taxon>Viridiplantae</taxon>
        <taxon>Streptophyta</taxon>
        <taxon>Embryophyta</taxon>
        <taxon>Tracheophyta</taxon>
        <taxon>Spermatophyta</taxon>
        <taxon>Magnoliopsida</taxon>
        <taxon>Liliopsida</taxon>
        <taxon>Poales</taxon>
        <taxon>Poaceae</taxon>
        <taxon>BOP clade</taxon>
        <taxon>Pooideae</taxon>
        <taxon>Poodae</taxon>
        <taxon>Poeae</taxon>
        <taxon>Poeae Chloroplast Group 2 (Poeae type)</taxon>
        <taxon>Loliodinae</taxon>
        <taxon>Loliinae</taxon>
        <taxon>Lolium</taxon>
    </lineage>
</organism>
<dbReference type="AlphaFoldDB" id="A0AAD8TGG5"/>
<evidence type="ECO:0000313" key="2">
    <source>
        <dbReference type="EMBL" id="KAK1681367.1"/>
    </source>
</evidence>
<protein>
    <submittedName>
        <fullName evidence="2">Uncharacterized protein</fullName>
    </submittedName>
</protein>
<evidence type="ECO:0000313" key="3">
    <source>
        <dbReference type="Proteomes" id="UP001231189"/>
    </source>
</evidence>
<dbReference type="EMBL" id="JAUUTY010000002">
    <property type="protein sequence ID" value="KAK1681367.1"/>
    <property type="molecule type" value="Genomic_DNA"/>
</dbReference>
<proteinExistence type="predicted"/>